<dbReference type="InterPro" id="IPR003661">
    <property type="entry name" value="HisK_dim/P_dom"/>
</dbReference>
<keyword evidence="8" id="KW-0902">Two-component regulatory system</keyword>
<dbReference type="Pfam" id="PF02518">
    <property type="entry name" value="HATPase_c"/>
    <property type="match status" value="1"/>
</dbReference>
<dbReference type="InterPro" id="IPR036890">
    <property type="entry name" value="HATPase_C_sf"/>
</dbReference>
<dbReference type="SMART" id="SM00387">
    <property type="entry name" value="HATPase_c"/>
    <property type="match status" value="1"/>
</dbReference>
<dbReference type="InterPro" id="IPR003018">
    <property type="entry name" value="GAF"/>
</dbReference>
<dbReference type="Gene3D" id="3.30.565.10">
    <property type="entry name" value="Histidine kinase-like ATPase, C-terminal domain"/>
    <property type="match status" value="1"/>
</dbReference>
<evidence type="ECO:0000256" key="7">
    <source>
        <dbReference type="ARBA" id="ARBA00022840"/>
    </source>
</evidence>
<dbReference type="SMART" id="SM00065">
    <property type="entry name" value="GAF"/>
    <property type="match status" value="2"/>
</dbReference>
<name>A0A8J2BPZ4_9BACT</name>
<dbReference type="AlphaFoldDB" id="A0A8J2BPZ4"/>
<keyword evidence="7" id="KW-0067">ATP-binding</keyword>
<reference evidence="10" key="1">
    <citation type="submission" date="2021-02" db="EMBL/GenBank/DDBJ databases">
        <authorList>
            <person name="Cremers G."/>
            <person name="Picone N."/>
        </authorList>
    </citation>
    <scope>NUCLEOTIDE SEQUENCE</scope>
    <source>
        <strain evidence="10">PQ17</strain>
    </source>
</reference>
<keyword evidence="4" id="KW-0808">Transferase</keyword>
<evidence type="ECO:0000256" key="6">
    <source>
        <dbReference type="ARBA" id="ARBA00022777"/>
    </source>
</evidence>
<dbReference type="SMART" id="SM00388">
    <property type="entry name" value="HisKA"/>
    <property type="match status" value="1"/>
</dbReference>
<keyword evidence="6 10" id="KW-0418">Kinase</keyword>
<organism evidence="10 11">
    <name type="scientific">Candidatus Methylacidithermus pantelleriae</name>
    <dbReference type="NCBI Taxonomy" id="2744239"/>
    <lineage>
        <taxon>Bacteria</taxon>
        <taxon>Pseudomonadati</taxon>
        <taxon>Verrucomicrobiota</taxon>
        <taxon>Methylacidiphilae</taxon>
        <taxon>Methylacidiphilales</taxon>
        <taxon>Methylacidiphilaceae</taxon>
        <taxon>Candidatus Methylacidithermus</taxon>
    </lineage>
</organism>
<evidence type="ECO:0000256" key="2">
    <source>
        <dbReference type="ARBA" id="ARBA00012438"/>
    </source>
</evidence>
<evidence type="ECO:0000256" key="8">
    <source>
        <dbReference type="ARBA" id="ARBA00023012"/>
    </source>
</evidence>
<dbReference type="Gene3D" id="1.10.287.130">
    <property type="match status" value="1"/>
</dbReference>
<dbReference type="EC" id="2.7.13.3" evidence="2"/>
<dbReference type="CDD" id="cd00082">
    <property type="entry name" value="HisKA"/>
    <property type="match status" value="1"/>
</dbReference>
<dbReference type="GO" id="GO:0005524">
    <property type="term" value="F:ATP binding"/>
    <property type="evidence" value="ECO:0007669"/>
    <property type="project" value="UniProtKB-KW"/>
</dbReference>
<comment type="caution">
    <text evidence="10">The sequence shown here is derived from an EMBL/GenBank/DDBJ whole genome shotgun (WGS) entry which is preliminary data.</text>
</comment>
<keyword evidence="5" id="KW-0547">Nucleotide-binding</keyword>
<dbReference type="RefSeq" id="WP_174583450.1">
    <property type="nucleotide sequence ID" value="NZ_CAJNOB010000033.1"/>
</dbReference>
<evidence type="ECO:0000259" key="9">
    <source>
        <dbReference type="PROSITE" id="PS50109"/>
    </source>
</evidence>
<evidence type="ECO:0000256" key="5">
    <source>
        <dbReference type="ARBA" id="ARBA00022741"/>
    </source>
</evidence>
<dbReference type="InterPro" id="IPR005467">
    <property type="entry name" value="His_kinase_dom"/>
</dbReference>
<dbReference type="GO" id="GO:0000155">
    <property type="term" value="F:phosphorelay sensor kinase activity"/>
    <property type="evidence" value="ECO:0007669"/>
    <property type="project" value="InterPro"/>
</dbReference>
<keyword evidence="3" id="KW-0597">Phosphoprotein</keyword>
<gene>
    <name evidence="10" type="ORF">MPNT_390007</name>
</gene>
<dbReference type="InterPro" id="IPR029016">
    <property type="entry name" value="GAF-like_dom_sf"/>
</dbReference>
<dbReference type="Pfam" id="PF00512">
    <property type="entry name" value="HisKA"/>
    <property type="match status" value="1"/>
</dbReference>
<dbReference type="Proteomes" id="UP000663859">
    <property type="component" value="Unassembled WGS sequence"/>
</dbReference>
<dbReference type="SUPFAM" id="SSF55874">
    <property type="entry name" value="ATPase domain of HSP90 chaperone/DNA topoisomerase II/histidine kinase"/>
    <property type="match status" value="1"/>
</dbReference>
<dbReference type="Pfam" id="PF13185">
    <property type="entry name" value="GAF_2"/>
    <property type="match status" value="2"/>
</dbReference>
<dbReference type="PROSITE" id="PS50109">
    <property type="entry name" value="HIS_KIN"/>
    <property type="match status" value="1"/>
</dbReference>
<dbReference type="PRINTS" id="PR00344">
    <property type="entry name" value="BCTRLSENSOR"/>
</dbReference>
<comment type="catalytic activity">
    <reaction evidence="1">
        <text>ATP + protein L-histidine = ADP + protein N-phospho-L-histidine.</text>
        <dbReference type="EC" id="2.7.13.3"/>
    </reaction>
</comment>
<evidence type="ECO:0000256" key="3">
    <source>
        <dbReference type="ARBA" id="ARBA00022553"/>
    </source>
</evidence>
<feature type="domain" description="Histidine kinase" evidence="9">
    <location>
        <begin position="354"/>
        <end position="565"/>
    </location>
</feature>
<dbReference type="PANTHER" id="PTHR43065">
    <property type="entry name" value="SENSOR HISTIDINE KINASE"/>
    <property type="match status" value="1"/>
</dbReference>
<protein>
    <recommendedName>
        <fullName evidence="2">histidine kinase</fullName>
        <ecNumber evidence="2">2.7.13.3</ecNumber>
    </recommendedName>
</protein>
<evidence type="ECO:0000313" key="11">
    <source>
        <dbReference type="Proteomes" id="UP000663859"/>
    </source>
</evidence>
<accession>A0A8J2BPZ4</accession>
<dbReference type="SUPFAM" id="SSF47384">
    <property type="entry name" value="Homodimeric domain of signal transducing histidine kinase"/>
    <property type="match status" value="1"/>
</dbReference>
<evidence type="ECO:0000313" key="10">
    <source>
        <dbReference type="EMBL" id="CAF0700620.1"/>
    </source>
</evidence>
<proteinExistence type="predicted"/>
<sequence length="569" mass="63419">MEKQKPSSFPFSIKTADLIELFKPTRAIRFFLKAAIEQSQASSGSFILFNPNTGLLDIEASIGLRKGARRVKLKLGQGITGWVATTGEPLRVDDVRLDRRYVCVDPRVRSELAVPVEWQGSVIGVLNVDSHRVNHFTEEHQRDLISLAEEAARWLAFAWEIQRLRRRGEQLTGLLGIGRTLVSESNLDAVLQGVVRHACRLVQAKASSLSFWDSEKQELVLRSSFGTSKEFLHKSPIRPGESLMDLAIQRGRAVALFHLPDDPYLYYTERGKEEGFASLLAVPLVFAKKFLGVLAVYTGVPHRFSTEEIRLLQMLADLSSVAIQKAQLWERLMETEEALRQSERLSALGLLAAEVAHEIRNPLAVMQLLFHSLVQSAKLEGHAQKDAVIIGEKMRQMNRILDQVLHLGRSAEPAPEWVDVSQMLEDILLLVRAKAQKQGISVRKKITPGLPPLLADRAQLEQALLNLVLNALEAMPGGGTLWLEAQPYTHRGTRYLALGVGDTGPGLSREQKEDLFTLFRTSKPGGTGIGLAIVRRIVENHRGKVLVQSRKGRGTRFRLLIPSDPLEVS</sequence>
<keyword evidence="11" id="KW-1185">Reference proteome</keyword>
<dbReference type="SUPFAM" id="SSF55781">
    <property type="entry name" value="GAF domain-like"/>
    <property type="match status" value="2"/>
</dbReference>
<dbReference type="Gene3D" id="3.30.450.40">
    <property type="match status" value="2"/>
</dbReference>
<dbReference type="PANTHER" id="PTHR43065:SF10">
    <property type="entry name" value="PEROXIDE STRESS-ACTIVATED HISTIDINE KINASE MAK3"/>
    <property type="match status" value="1"/>
</dbReference>
<dbReference type="EMBL" id="CAJNOB010000033">
    <property type="protein sequence ID" value="CAF0700620.1"/>
    <property type="molecule type" value="Genomic_DNA"/>
</dbReference>
<dbReference type="InterPro" id="IPR036097">
    <property type="entry name" value="HisK_dim/P_sf"/>
</dbReference>
<dbReference type="InterPro" id="IPR003594">
    <property type="entry name" value="HATPase_dom"/>
</dbReference>
<dbReference type="InterPro" id="IPR004358">
    <property type="entry name" value="Sig_transdc_His_kin-like_C"/>
</dbReference>
<evidence type="ECO:0000256" key="4">
    <source>
        <dbReference type="ARBA" id="ARBA00022679"/>
    </source>
</evidence>
<evidence type="ECO:0000256" key="1">
    <source>
        <dbReference type="ARBA" id="ARBA00000085"/>
    </source>
</evidence>